<evidence type="ECO:0000259" key="1">
    <source>
        <dbReference type="Pfam" id="PF01890"/>
    </source>
</evidence>
<dbReference type="RefSeq" id="WP_265048960.1">
    <property type="nucleotide sequence ID" value="NZ_CP100390.1"/>
</dbReference>
<dbReference type="Proteomes" id="UP001163739">
    <property type="component" value="Chromosome"/>
</dbReference>
<dbReference type="PANTHER" id="PTHR37477">
    <property type="entry name" value="COBALT-PRECORRIN-5A HYDROLASE"/>
    <property type="match status" value="1"/>
</dbReference>
<dbReference type="Gene3D" id="3.40.50.11220">
    <property type="match status" value="1"/>
</dbReference>
<dbReference type="EMBL" id="CP100390">
    <property type="protein sequence ID" value="UZE97487.1"/>
    <property type="molecule type" value="Genomic_DNA"/>
</dbReference>
<dbReference type="InterPro" id="IPR052553">
    <property type="entry name" value="CbiG_hydrolase"/>
</dbReference>
<evidence type="ECO:0000313" key="3">
    <source>
        <dbReference type="EMBL" id="UZE97487.1"/>
    </source>
</evidence>
<name>A0ABY6N668_9ALTE</name>
<evidence type="ECO:0000259" key="2">
    <source>
        <dbReference type="Pfam" id="PF11760"/>
    </source>
</evidence>
<accession>A0ABY6N668</accession>
<reference evidence="3" key="1">
    <citation type="submission" date="2022-06" db="EMBL/GenBank/DDBJ databases">
        <title>Alkalimarinus sp. nov., isolated from gut of a Alitta virens.</title>
        <authorList>
            <person name="Yang A.I."/>
            <person name="Shin N.-R."/>
        </authorList>
    </citation>
    <scope>NUCLEOTIDE SEQUENCE</scope>
    <source>
        <strain evidence="3">A2M4</strain>
    </source>
</reference>
<dbReference type="InterPro" id="IPR038029">
    <property type="entry name" value="GbiG_N_sf"/>
</dbReference>
<sequence length="255" mass="27515">MIRIVSLTDAGQRLGERLQRKLPDSELWFKPKPFTETVQQAFKQGDRLILICATGIAVRTLAPVLGNKHQDPAVLVLDEQGQFVIPLLSGHEGGANDWANEVAEVIDGQLVMTTAKPYLRPIYTVGMGCERNCPEAELQQLLARCLSQAGLTLDSVDSISSIDIKADEVGLLSLAAKLGKPYVVWDKAQLATVESLLSTKSDYVFKTVGVYGVAESAALYSAQQHTGESAELVLVKQKTAKATCAIARSYPAADS</sequence>
<dbReference type="InterPro" id="IPR002750">
    <property type="entry name" value="CobE/GbiG_C"/>
</dbReference>
<dbReference type="InterPro" id="IPR036518">
    <property type="entry name" value="CobE/GbiG_C_sf"/>
</dbReference>
<dbReference type="Gene3D" id="3.30.420.180">
    <property type="entry name" value="CobE/GbiG C-terminal domain"/>
    <property type="match status" value="1"/>
</dbReference>
<feature type="domain" description="Cobalamin synthesis G N-terminal" evidence="2">
    <location>
        <begin position="37"/>
        <end position="115"/>
    </location>
</feature>
<gene>
    <name evidence="3" type="ORF">NKI27_07010</name>
</gene>
<dbReference type="InterPro" id="IPR021744">
    <property type="entry name" value="CbiG_N"/>
</dbReference>
<dbReference type="PANTHER" id="PTHR37477:SF1">
    <property type="entry name" value="COBALT-PRECORRIN-5A HYDROLASE"/>
    <property type="match status" value="1"/>
</dbReference>
<keyword evidence="4" id="KW-1185">Reference proteome</keyword>
<protein>
    <submittedName>
        <fullName evidence="3">Cobalamin biosynthesis protein</fullName>
    </submittedName>
</protein>
<organism evidence="3 4">
    <name type="scientific">Alkalimarinus alittae</name>
    <dbReference type="NCBI Taxonomy" id="2961619"/>
    <lineage>
        <taxon>Bacteria</taxon>
        <taxon>Pseudomonadati</taxon>
        <taxon>Pseudomonadota</taxon>
        <taxon>Gammaproteobacteria</taxon>
        <taxon>Alteromonadales</taxon>
        <taxon>Alteromonadaceae</taxon>
        <taxon>Alkalimarinus</taxon>
    </lineage>
</organism>
<proteinExistence type="predicted"/>
<dbReference type="Pfam" id="PF11760">
    <property type="entry name" value="CbiG_N"/>
    <property type="match status" value="1"/>
</dbReference>
<dbReference type="SUPFAM" id="SSF159664">
    <property type="entry name" value="CobE/GbiG C-terminal domain-like"/>
    <property type="match status" value="1"/>
</dbReference>
<dbReference type="SUPFAM" id="SSF159672">
    <property type="entry name" value="CbiG N-terminal domain-like"/>
    <property type="match status" value="1"/>
</dbReference>
<dbReference type="Pfam" id="PF01890">
    <property type="entry name" value="CbiG_C"/>
    <property type="match status" value="1"/>
</dbReference>
<feature type="domain" description="CobE/GbiG C-terminal" evidence="1">
    <location>
        <begin position="124"/>
        <end position="247"/>
    </location>
</feature>
<evidence type="ECO:0000313" key="4">
    <source>
        <dbReference type="Proteomes" id="UP001163739"/>
    </source>
</evidence>